<name>A0AAV2HSU7_LYMST</name>
<dbReference type="Gene3D" id="1.20.245.10">
    <property type="entry name" value="Lipoxygenase-1, Domain 5"/>
    <property type="match status" value="1"/>
</dbReference>
<dbReference type="Gene3D" id="3.10.450.60">
    <property type="match status" value="1"/>
</dbReference>
<dbReference type="Gene3D" id="2.60.60.20">
    <property type="entry name" value="PLAT/LH2 domain"/>
    <property type="match status" value="1"/>
</dbReference>
<dbReference type="GO" id="GO:0016702">
    <property type="term" value="F:oxidoreductase activity, acting on single donors with incorporation of molecular oxygen, incorporation of two atoms of oxygen"/>
    <property type="evidence" value="ECO:0007669"/>
    <property type="project" value="InterPro"/>
</dbReference>
<evidence type="ECO:0000259" key="7">
    <source>
        <dbReference type="PROSITE" id="PS51393"/>
    </source>
</evidence>
<evidence type="ECO:0000256" key="5">
    <source>
        <dbReference type="PROSITE-ProRule" id="PRU00152"/>
    </source>
</evidence>
<dbReference type="InterPro" id="IPR000907">
    <property type="entry name" value="LipOase"/>
</dbReference>
<keyword evidence="2" id="KW-0223">Dioxygenase</keyword>
<feature type="non-terminal residue" evidence="8">
    <location>
        <position position="1"/>
    </location>
</feature>
<evidence type="ECO:0000256" key="2">
    <source>
        <dbReference type="ARBA" id="ARBA00022964"/>
    </source>
</evidence>
<dbReference type="GO" id="GO:0046872">
    <property type="term" value="F:metal ion binding"/>
    <property type="evidence" value="ECO:0007669"/>
    <property type="project" value="UniProtKB-KW"/>
</dbReference>
<dbReference type="Proteomes" id="UP001497497">
    <property type="component" value="Unassembled WGS sequence"/>
</dbReference>
<evidence type="ECO:0000256" key="4">
    <source>
        <dbReference type="ARBA" id="ARBA00023098"/>
    </source>
</evidence>
<dbReference type="InterPro" id="IPR036226">
    <property type="entry name" value="LipOase_C_sf"/>
</dbReference>
<evidence type="ECO:0000256" key="3">
    <source>
        <dbReference type="ARBA" id="ARBA00023002"/>
    </source>
</evidence>
<evidence type="ECO:0000313" key="9">
    <source>
        <dbReference type="Proteomes" id="UP001497497"/>
    </source>
</evidence>
<dbReference type="InterPro" id="IPR013819">
    <property type="entry name" value="LipOase_C"/>
</dbReference>
<evidence type="ECO:0000259" key="6">
    <source>
        <dbReference type="PROSITE" id="PS50095"/>
    </source>
</evidence>
<evidence type="ECO:0000256" key="1">
    <source>
        <dbReference type="ARBA" id="ARBA00022723"/>
    </source>
</evidence>
<organism evidence="8 9">
    <name type="scientific">Lymnaea stagnalis</name>
    <name type="common">Great pond snail</name>
    <name type="synonym">Helix stagnalis</name>
    <dbReference type="NCBI Taxonomy" id="6523"/>
    <lineage>
        <taxon>Eukaryota</taxon>
        <taxon>Metazoa</taxon>
        <taxon>Spiralia</taxon>
        <taxon>Lophotrochozoa</taxon>
        <taxon>Mollusca</taxon>
        <taxon>Gastropoda</taxon>
        <taxon>Heterobranchia</taxon>
        <taxon>Euthyneura</taxon>
        <taxon>Panpulmonata</taxon>
        <taxon>Hygrophila</taxon>
        <taxon>Lymnaeoidea</taxon>
        <taxon>Lymnaeidae</taxon>
        <taxon>Lymnaea</taxon>
    </lineage>
</organism>
<protein>
    <submittedName>
        <fullName evidence="8">Uncharacterized protein</fullName>
    </submittedName>
</protein>
<reference evidence="8 9" key="1">
    <citation type="submission" date="2024-04" db="EMBL/GenBank/DDBJ databases">
        <authorList>
            <consortium name="Genoscope - CEA"/>
            <person name="William W."/>
        </authorList>
    </citation>
    <scope>NUCLEOTIDE SEQUENCE [LARGE SCALE GENOMIC DNA]</scope>
</reference>
<dbReference type="InterPro" id="IPR036392">
    <property type="entry name" value="PLAT/LH2_dom_sf"/>
</dbReference>
<comment type="caution">
    <text evidence="5">Lacks conserved residue(s) required for the propagation of feature annotation.</text>
</comment>
<dbReference type="SUPFAM" id="SSF49723">
    <property type="entry name" value="Lipase/lipooxygenase domain (PLAT/LH2 domain)"/>
    <property type="match status" value="1"/>
</dbReference>
<gene>
    <name evidence="8" type="ORF">GSLYS_00010538001</name>
</gene>
<evidence type="ECO:0000313" key="8">
    <source>
        <dbReference type="EMBL" id="CAL1536625.1"/>
    </source>
</evidence>
<comment type="caution">
    <text evidence="8">The sequence shown here is derived from an EMBL/GenBank/DDBJ whole genome shotgun (WGS) entry which is preliminary data.</text>
</comment>
<dbReference type="AlphaFoldDB" id="A0AAV2HSU7"/>
<dbReference type="GO" id="GO:0034440">
    <property type="term" value="P:lipid oxidation"/>
    <property type="evidence" value="ECO:0007669"/>
    <property type="project" value="InterPro"/>
</dbReference>
<keyword evidence="9" id="KW-1185">Reference proteome</keyword>
<accession>A0AAV2HSU7</accession>
<keyword evidence="3" id="KW-0560">Oxidoreductase</keyword>
<dbReference type="PROSITE" id="PS51393">
    <property type="entry name" value="LIPOXYGENASE_3"/>
    <property type="match status" value="1"/>
</dbReference>
<feature type="domain" description="PLAT" evidence="6">
    <location>
        <begin position="1"/>
        <end position="58"/>
    </location>
</feature>
<dbReference type="SUPFAM" id="SSF48484">
    <property type="entry name" value="Lipoxigenase"/>
    <property type="match status" value="1"/>
</dbReference>
<sequence length="269" mass="31632">DGKLVQIDLWRSRCLFGGDWFVDWIEVENKFTKEKFVFPIFRWIKAKFRYHINHLDTSLPQNEVHKAQRRMELAEKRKTYQFEQKVPGGPVQVKKLPPDEKFPFAHVWDIVNLKFKLQGKVLCKRLTASKEWTSLDDLNEIYNELDEKSTKSQLYRPEVSCKRTFLGGLTIAEAISRKRLFICDLEILDGLPVRQNFVLCSPIGLFFVDDENQLMPVAIQLFQKPGPDNPIFIPDKSKTWALVKMWYNNADAAYHQAVTHLGEEQIYYF</sequence>
<dbReference type="Pfam" id="PF00305">
    <property type="entry name" value="Lipoxygenase"/>
    <property type="match status" value="1"/>
</dbReference>
<dbReference type="EMBL" id="CAXITT010000234">
    <property type="protein sequence ID" value="CAL1536625.1"/>
    <property type="molecule type" value="Genomic_DNA"/>
</dbReference>
<dbReference type="InterPro" id="IPR001024">
    <property type="entry name" value="PLAT/LH2_dom"/>
</dbReference>
<feature type="domain" description="Lipoxygenase" evidence="7">
    <location>
        <begin position="166"/>
        <end position="269"/>
    </location>
</feature>
<dbReference type="PANTHER" id="PTHR11771">
    <property type="entry name" value="LIPOXYGENASE"/>
    <property type="match status" value="1"/>
</dbReference>
<keyword evidence="4" id="KW-0443">Lipid metabolism</keyword>
<keyword evidence="1" id="KW-0479">Metal-binding</keyword>
<proteinExistence type="predicted"/>
<dbReference type="PROSITE" id="PS50095">
    <property type="entry name" value="PLAT"/>
    <property type="match status" value="1"/>
</dbReference>